<protein>
    <submittedName>
        <fullName evidence="2">Uncharacterized protein</fullName>
    </submittedName>
</protein>
<keyword evidence="1" id="KW-0472">Membrane</keyword>
<accession>A0A6J5RBL6</accession>
<organism evidence="2">
    <name type="scientific">uncultured Caudovirales phage</name>
    <dbReference type="NCBI Taxonomy" id="2100421"/>
    <lineage>
        <taxon>Viruses</taxon>
        <taxon>Duplodnaviria</taxon>
        <taxon>Heunggongvirae</taxon>
        <taxon>Uroviricota</taxon>
        <taxon>Caudoviricetes</taxon>
        <taxon>Peduoviridae</taxon>
        <taxon>Maltschvirus</taxon>
        <taxon>Maltschvirus maltsch</taxon>
    </lineage>
</organism>
<keyword evidence="1" id="KW-0812">Transmembrane</keyword>
<evidence type="ECO:0000256" key="1">
    <source>
        <dbReference type="SAM" id="Phobius"/>
    </source>
</evidence>
<dbReference type="EMBL" id="LR797210">
    <property type="protein sequence ID" value="CAB4194369.1"/>
    <property type="molecule type" value="Genomic_DNA"/>
</dbReference>
<name>A0A6J5RBL6_9CAUD</name>
<proteinExistence type="predicted"/>
<keyword evidence="1" id="KW-1133">Transmembrane helix</keyword>
<gene>
    <name evidence="2" type="ORF">UFOVP1254_26</name>
</gene>
<reference evidence="2" key="1">
    <citation type="submission" date="2020-05" db="EMBL/GenBank/DDBJ databases">
        <authorList>
            <person name="Chiriac C."/>
            <person name="Salcher M."/>
            <person name="Ghai R."/>
            <person name="Kavagutti S V."/>
        </authorList>
    </citation>
    <scope>NUCLEOTIDE SEQUENCE</scope>
</reference>
<sequence length="66" mass="6930">MSRIFVLAVVLVVAAVSAVIPELWTLSQVYLNGGHGLHPFLCGGLAVGLAASALYLVGMLLNNPRR</sequence>
<feature type="transmembrane region" description="Helical" evidence="1">
    <location>
        <begin position="37"/>
        <end position="61"/>
    </location>
</feature>
<evidence type="ECO:0000313" key="2">
    <source>
        <dbReference type="EMBL" id="CAB4194369.1"/>
    </source>
</evidence>